<dbReference type="Proteomes" id="UP001549119">
    <property type="component" value="Unassembled WGS sequence"/>
</dbReference>
<protein>
    <submittedName>
        <fullName evidence="1">Uncharacterized protein</fullName>
    </submittedName>
</protein>
<proteinExistence type="predicted"/>
<comment type="caution">
    <text evidence="1">The sequence shown here is derived from an EMBL/GenBank/DDBJ whole genome shotgun (WGS) entry which is preliminary data.</text>
</comment>
<gene>
    <name evidence="1" type="ORF">ABIC20_005176</name>
</gene>
<evidence type="ECO:0000313" key="1">
    <source>
        <dbReference type="EMBL" id="MET3867867.1"/>
    </source>
</evidence>
<accession>A0ABV2NMY5</accession>
<dbReference type="RefSeq" id="WP_209650660.1">
    <property type="nucleotide sequence ID" value="NZ_JBEPNV010000001.1"/>
</dbReference>
<name>A0ABV2NMY5_9HYPH</name>
<keyword evidence="2" id="KW-1185">Reference proteome</keyword>
<sequence>MSNRTMSWAAALRDLKSDRQRRHDVREERLKTTAGLRGTPALPLSAWRGRSGRRYVVGVHPIVGFEADEGAEAVCIAVGRDKGGIAELISAVSGLDADTLQRWTAKARSKGATEVHVHRLADNTAERAAIVSDLKPAA</sequence>
<organism evidence="1 2">
    <name type="scientific">Methylobacterium radiotolerans</name>
    <dbReference type="NCBI Taxonomy" id="31998"/>
    <lineage>
        <taxon>Bacteria</taxon>
        <taxon>Pseudomonadati</taxon>
        <taxon>Pseudomonadota</taxon>
        <taxon>Alphaproteobacteria</taxon>
        <taxon>Hyphomicrobiales</taxon>
        <taxon>Methylobacteriaceae</taxon>
        <taxon>Methylobacterium</taxon>
    </lineage>
</organism>
<reference evidence="1 2" key="1">
    <citation type="submission" date="2024-06" db="EMBL/GenBank/DDBJ databases">
        <title>Genomics of switchgrass bacterial isolates.</title>
        <authorList>
            <person name="Shade A."/>
        </authorList>
    </citation>
    <scope>NUCLEOTIDE SEQUENCE [LARGE SCALE GENOMIC DNA]</scope>
    <source>
        <strain evidence="1 2">PvP084</strain>
    </source>
</reference>
<dbReference type="EMBL" id="JBEPNW010000002">
    <property type="protein sequence ID" value="MET3867867.1"/>
    <property type="molecule type" value="Genomic_DNA"/>
</dbReference>
<evidence type="ECO:0000313" key="2">
    <source>
        <dbReference type="Proteomes" id="UP001549119"/>
    </source>
</evidence>